<keyword evidence="1" id="KW-0472">Membrane</keyword>
<sequence length="83" mass="9199">MLSGLTGPDFWITIILPEGSSFTGKVNKLASAPGLAGQDEPYLPFRLNETLDTFFGVSKVFLFCCFSLLSLFFLLPFSLRPFL</sequence>
<proteinExistence type="predicted"/>
<keyword evidence="1" id="KW-1133">Transmembrane helix</keyword>
<evidence type="ECO:0000256" key="1">
    <source>
        <dbReference type="SAM" id="Phobius"/>
    </source>
</evidence>
<gene>
    <name evidence="2" type="ORF">HM1_0222</name>
</gene>
<accession>B0TDX8</accession>
<dbReference type="Proteomes" id="UP000008550">
    <property type="component" value="Chromosome"/>
</dbReference>
<keyword evidence="3" id="KW-1185">Reference proteome</keyword>
<evidence type="ECO:0000313" key="2">
    <source>
        <dbReference type="EMBL" id="ABZ82841.1"/>
    </source>
</evidence>
<keyword evidence="1" id="KW-0812">Transmembrane</keyword>
<name>B0TDX8_HELMI</name>
<dbReference type="KEGG" id="hmo:HM1_0222"/>
<evidence type="ECO:0000313" key="3">
    <source>
        <dbReference type="Proteomes" id="UP000008550"/>
    </source>
</evidence>
<reference evidence="2 3" key="1">
    <citation type="journal article" date="2008" name="J. Bacteriol.">
        <title>The genome of Heliobacterium modesticaldum, a phototrophic representative of the Firmicutes containing the simplest photosynthetic apparatus.</title>
        <authorList>
            <person name="Sattley W.M."/>
            <person name="Madigan M.T."/>
            <person name="Swingley W.D."/>
            <person name="Cheung P.C."/>
            <person name="Clocksin K.M."/>
            <person name="Conrad A.L."/>
            <person name="Dejesa L.C."/>
            <person name="Honchak B.M."/>
            <person name="Jung D.O."/>
            <person name="Karbach L.E."/>
            <person name="Kurdoglu A."/>
            <person name="Lahiri S."/>
            <person name="Mastrian S.D."/>
            <person name="Page L.E."/>
            <person name="Taylor H.L."/>
            <person name="Wang Z.T."/>
            <person name="Raymond J."/>
            <person name="Chen M."/>
            <person name="Blankenship R.E."/>
            <person name="Touchman J.W."/>
        </authorList>
    </citation>
    <scope>NUCLEOTIDE SEQUENCE [LARGE SCALE GENOMIC DNA]</scope>
    <source>
        <strain evidence="3">ATCC 51547 / Ice1</strain>
    </source>
</reference>
<protein>
    <submittedName>
        <fullName evidence="2">Uncharacterized protein</fullName>
    </submittedName>
</protein>
<dbReference type="EMBL" id="CP000930">
    <property type="protein sequence ID" value="ABZ82841.1"/>
    <property type="molecule type" value="Genomic_DNA"/>
</dbReference>
<dbReference type="STRING" id="498761.HM1_0222"/>
<feature type="transmembrane region" description="Helical" evidence="1">
    <location>
        <begin position="60"/>
        <end position="79"/>
    </location>
</feature>
<dbReference type="AlphaFoldDB" id="B0TDX8"/>
<organism evidence="2 3">
    <name type="scientific">Heliobacterium modesticaldum (strain ATCC 51547 / Ice1)</name>
    <dbReference type="NCBI Taxonomy" id="498761"/>
    <lineage>
        <taxon>Bacteria</taxon>
        <taxon>Bacillati</taxon>
        <taxon>Bacillota</taxon>
        <taxon>Clostridia</taxon>
        <taxon>Eubacteriales</taxon>
        <taxon>Heliobacteriaceae</taxon>
        <taxon>Heliomicrobium</taxon>
    </lineage>
</organism>
<dbReference type="HOGENOM" id="CLU_2537924_0_0_9"/>